<reference evidence="2" key="1">
    <citation type="journal article" date="2020" name="bioRxiv">
        <title>Hybrid origin of Populus tomentosa Carr. identified through genome sequencing and phylogenomic analysis.</title>
        <authorList>
            <person name="An X."/>
            <person name="Gao K."/>
            <person name="Chen Z."/>
            <person name="Li J."/>
            <person name="Yang X."/>
            <person name="Yang X."/>
            <person name="Zhou J."/>
            <person name="Guo T."/>
            <person name="Zhao T."/>
            <person name="Huang S."/>
            <person name="Miao D."/>
            <person name="Khan W.U."/>
            <person name="Rao P."/>
            <person name="Ye M."/>
            <person name="Lei B."/>
            <person name="Liao W."/>
            <person name="Wang J."/>
            <person name="Ji L."/>
            <person name="Li Y."/>
            <person name="Guo B."/>
            <person name="Mustafa N.S."/>
            <person name="Li S."/>
            <person name="Yun Q."/>
            <person name="Keller S.R."/>
            <person name="Mao J."/>
            <person name="Zhang R."/>
            <person name="Strauss S.H."/>
        </authorList>
    </citation>
    <scope>NUCLEOTIDE SEQUENCE</scope>
    <source>
        <strain evidence="2">GM15</strain>
        <tissue evidence="2">Leaf</tissue>
    </source>
</reference>
<comment type="caution">
    <text evidence="2">The sequence shown here is derived from an EMBL/GenBank/DDBJ whole genome shotgun (WGS) entry which is preliminary data.</text>
</comment>
<accession>A0A8X7XT03</accession>
<dbReference type="EMBL" id="JAAWWB010000038">
    <property type="protein sequence ID" value="KAG6737896.1"/>
    <property type="molecule type" value="Genomic_DNA"/>
</dbReference>
<name>A0A8X7XT03_POPTO</name>
<feature type="repeat" description="ANK" evidence="1">
    <location>
        <begin position="114"/>
        <end position="146"/>
    </location>
</feature>
<sequence length="584" mass="66575">MLKKVSALVQTLKRKVFEEEDYDSDEDSHNHVQNHDGCGLMHFCGEYDCPITTILLADDVDKFLKMLKGPVDHQGQISWTLHIRCLMTFFNFNSVKCIIAVANHIDFNAVHPDFGFAPLHLAVWRSCLPLVELFLKHNAPTDFRSPFDIFNQYQMLPLNYSLHLLSYLIHFKILTPEQSIYKMLMVLCLPQLRSKLEIVRLLARETNELGEEIFCYAQHGRLVELAVLLLVAREKVTSVSLVKKSSLSQNDHDCSCLDHCVTLREFIIFELGRLSALQVKLEICCEDDKLSSSCKEKQNLMMSALLLLEIFERAGKTIKSYLQNQVGWMIFLEFPCIVYCQNICLRDWTSEKSVTSLLYALGLMDSRKLLETIKSHLDKTEEIGELVCYYTREGGVVKVAALLMVAWKRLMVVDSFDSKHGASCGRSKIHQFLMSEIEKLIDKEMQPLGKSTKIHMDEQNMTSNKMSTDKQNMMSALQLLEIFERAGDGLDQFVQWRQCSEMTKEDSAEIACLLSGLVCTSNPKGTLKWCSEYELDEGESPSVSGRDNDFCFVKCHPLHMVEGGGPSIHFRFQDAALLSSHPST</sequence>
<evidence type="ECO:0000313" key="3">
    <source>
        <dbReference type="Proteomes" id="UP000886885"/>
    </source>
</evidence>
<keyword evidence="3" id="KW-1185">Reference proteome</keyword>
<dbReference type="AlphaFoldDB" id="A0A8X7XT03"/>
<keyword evidence="1" id="KW-0040">ANK repeat</keyword>
<evidence type="ECO:0000313" key="2">
    <source>
        <dbReference type="EMBL" id="KAG6737896.1"/>
    </source>
</evidence>
<gene>
    <name evidence="2" type="ORF">POTOM_059427</name>
</gene>
<proteinExistence type="predicted"/>
<evidence type="ECO:0008006" key="4">
    <source>
        <dbReference type="Google" id="ProtNLM"/>
    </source>
</evidence>
<dbReference type="OrthoDB" id="673776at2759"/>
<dbReference type="PROSITE" id="PS50088">
    <property type="entry name" value="ANK_REPEAT"/>
    <property type="match status" value="1"/>
</dbReference>
<dbReference type="Proteomes" id="UP000886885">
    <property type="component" value="Chromosome 19D"/>
</dbReference>
<dbReference type="InterPro" id="IPR002110">
    <property type="entry name" value="Ankyrin_rpt"/>
</dbReference>
<evidence type="ECO:0000256" key="1">
    <source>
        <dbReference type="PROSITE-ProRule" id="PRU00023"/>
    </source>
</evidence>
<organism evidence="2 3">
    <name type="scientific">Populus tomentosa</name>
    <name type="common">Chinese white poplar</name>
    <dbReference type="NCBI Taxonomy" id="118781"/>
    <lineage>
        <taxon>Eukaryota</taxon>
        <taxon>Viridiplantae</taxon>
        <taxon>Streptophyta</taxon>
        <taxon>Embryophyta</taxon>
        <taxon>Tracheophyta</taxon>
        <taxon>Spermatophyta</taxon>
        <taxon>Magnoliopsida</taxon>
        <taxon>eudicotyledons</taxon>
        <taxon>Gunneridae</taxon>
        <taxon>Pentapetalae</taxon>
        <taxon>rosids</taxon>
        <taxon>fabids</taxon>
        <taxon>Malpighiales</taxon>
        <taxon>Salicaceae</taxon>
        <taxon>Saliceae</taxon>
        <taxon>Populus</taxon>
    </lineage>
</organism>
<protein>
    <recommendedName>
        <fullName evidence="4">Ankyrin repeat family protein</fullName>
    </recommendedName>
</protein>